<keyword evidence="1" id="KW-0560">Oxidoreductase</keyword>
<dbReference type="Proteomes" id="UP000248272">
    <property type="component" value="Unassembled WGS sequence"/>
</dbReference>
<dbReference type="EMBL" id="BDSG01000017">
    <property type="protein sequence ID" value="GBL09517.1"/>
    <property type="molecule type" value="Genomic_DNA"/>
</dbReference>
<dbReference type="PANTHER" id="PTHR16128:SF5">
    <property type="entry name" value="FAD_NAD(P)-BINDING OXIDOREDUCTASE FAMILY PROTEIN"/>
    <property type="match status" value="1"/>
</dbReference>
<reference evidence="1 2" key="1">
    <citation type="journal article" date="2018" name="Front. Microbiol.">
        <title>Adaptation of the Freshwater Bloom-Forming Cyanobacterium Microcystis aeruginosa to Brackish Water Is Driven by Recent Horizontal Transfer of Sucrose Genes.</title>
        <authorList>
            <person name="Tanabe Y."/>
            <person name="Hodoki Y."/>
            <person name="Sano T."/>
            <person name="Tada K."/>
            <person name="Watanabe M.M."/>
        </authorList>
    </citation>
    <scope>NUCLEOTIDE SEQUENCE [LARGE SCALE GENOMIC DNA]</scope>
    <source>
        <strain evidence="1 2">Sj</strain>
    </source>
</reference>
<accession>A0A2Z6UH42</accession>
<dbReference type="SUPFAM" id="SSF51905">
    <property type="entry name" value="FAD/NAD(P)-binding domain"/>
    <property type="match status" value="1"/>
</dbReference>
<organism evidence="1 2">
    <name type="scientific">Microcystis aeruginosa Sj</name>
    <dbReference type="NCBI Taxonomy" id="1979544"/>
    <lineage>
        <taxon>Bacteria</taxon>
        <taxon>Bacillati</taxon>
        <taxon>Cyanobacteriota</taxon>
        <taxon>Cyanophyceae</taxon>
        <taxon>Oscillatoriophycideae</taxon>
        <taxon>Chroococcales</taxon>
        <taxon>Microcystaceae</taxon>
        <taxon>Microcystis</taxon>
    </lineage>
</organism>
<sequence length="325" mass="35406">MTNFSIKVGIIGAGLAGLTCARQLCDRGYTVKLFDKSRGIGGRLATRRVNRANQVIAVDHGLPFLTVQGEKTAALIDNLLRENIVTSWFDSSYVAPSGINSVAKFLAQGLEIERDFLVTRLENRQGKWFLNNNGQIRGEFSVIVLAIPAPQAALLLENSCITTMPELRSIVYDPCLTVMAGYGDSLPAVTPSTAIAWLGLDSSKRQSSPDYVFVVHSSGDFAVKYLDSEDLEAVKLDLLARASLPLPDWSQMHRWRYALVRQGLAVPCLSVNSPLPLVACGDWCQGGDLSRNSSLETALTSGIAAANQVQQLLSQESRDRFKFLG</sequence>
<protein>
    <submittedName>
        <fullName evidence="1">Renalase</fullName>
        <ecNumber evidence="1">1.6.3.5</ecNumber>
    </submittedName>
</protein>
<evidence type="ECO:0000313" key="2">
    <source>
        <dbReference type="Proteomes" id="UP000248272"/>
    </source>
</evidence>
<dbReference type="PRINTS" id="PR00419">
    <property type="entry name" value="ADXRDTASE"/>
</dbReference>
<proteinExistence type="predicted"/>
<dbReference type="Pfam" id="PF13450">
    <property type="entry name" value="NAD_binding_8"/>
    <property type="match status" value="1"/>
</dbReference>
<dbReference type="InterPro" id="IPR036188">
    <property type="entry name" value="FAD/NAD-bd_sf"/>
</dbReference>
<name>A0A2Z6UH42_MICAE</name>
<dbReference type="Gene3D" id="3.90.660.10">
    <property type="match status" value="1"/>
</dbReference>
<dbReference type="AlphaFoldDB" id="A0A2Z6UH42"/>
<gene>
    <name evidence="1" type="ORF">MSj_00996</name>
</gene>
<evidence type="ECO:0000313" key="1">
    <source>
        <dbReference type="EMBL" id="GBL09517.1"/>
    </source>
</evidence>
<dbReference type="PANTHER" id="PTHR16128">
    <property type="entry name" value="FAD/NAD(P)-BINDING OXIDOREDUCTASE FAMILY PROTEIN"/>
    <property type="match status" value="1"/>
</dbReference>
<dbReference type="GO" id="GO:0016491">
    <property type="term" value="F:oxidoreductase activity"/>
    <property type="evidence" value="ECO:0007669"/>
    <property type="project" value="UniProtKB-KW"/>
</dbReference>
<comment type="caution">
    <text evidence="1">The sequence shown here is derived from an EMBL/GenBank/DDBJ whole genome shotgun (WGS) entry which is preliminary data.</text>
</comment>
<dbReference type="RefSeq" id="WP_110578306.1">
    <property type="nucleotide sequence ID" value="NZ_BDSG01000017.1"/>
</dbReference>
<dbReference type="Gene3D" id="3.50.50.60">
    <property type="entry name" value="FAD/NAD(P)-binding domain"/>
    <property type="match status" value="1"/>
</dbReference>
<dbReference type="EC" id="1.6.3.5" evidence="1"/>